<protein>
    <submittedName>
        <fullName evidence="1">Uncharacterized protein</fullName>
    </submittedName>
</protein>
<evidence type="ECO:0000313" key="1">
    <source>
        <dbReference type="EMBL" id="KAJ7037579.1"/>
    </source>
</evidence>
<sequence>MNGSVIPPPTPFRPKQQRADMTPIARWNPCTAKFLTICDSQPPLTSCAACARYRLGRKTTDHHLCSPHDLTVCEKSYPSYTQTSFALLNTPITFLTPPATLSVIQDATRASGLCRTLCAAFTAHPVPGHSILPLDLDSAHTEALDVSLPPLVDPDGFLVD</sequence>
<evidence type="ECO:0000313" key="2">
    <source>
        <dbReference type="Proteomes" id="UP001218188"/>
    </source>
</evidence>
<name>A0AAD6T0U6_9AGAR</name>
<accession>A0AAD6T0U6</accession>
<comment type="caution">
    <text evidence="1">The sequence shown here is derived from an EMBL/GenBank/DDBJ whole genome shotgun (WGS) entry which is preliminary data.</text>
</comment>
<dbReference type="AlphaFoldDB" id="A0AAD6T0U6"/>
<keyword evidence="2" id="KW-1185">Reference proteome</keyword>
<gene>
    <name evidence="1" type="ORF">C8F04DRAFT_1256791</name>
</gene>
<reference evidence="1" key="1">
    <citation type="submission" date="2023-03" db="EMBL/GenBank/DDBJ databases">
        <title>Massive genome expansion in bonnet fungi (Mycena s.s.) driven by repeated elements and novel gene families across ecological guilds.</title>
        <authorList>
            <consortium name="Lawrence Berkeley National Laboratory"/>
            <person name="Harder C.B."/>
            <person name="Miyauchi S."/>
            <person name="Viragh M."/>
            <person name="Kuo A."/>
            <person name="Thoen E."/>
            <person name="Andreopoulos B."/>
            <person name="Lu D."/>
            <person name="Skrede I."/>
            <person name="Drula E."/>
            <person name="Henrissat B."/>
            <person name="Morin E."/>
            <person name="Kohler A."/>
            <person name="Barry K."/>
            <person name="LaButti K."/>
            <person name="Morin E."/>
            <person name="Salamov A."/>
            <person name="Lipzen A."/>
            <person name="Mereny Z."/>
            <person name="Hegedus B."/>
            <person name="Baldrian P."/>
            <person name="Stursova M."/>
            <person name="Weitz H."/>
            <person name="Taylor A."/>
            <person name="Grigoriev I.V."/>
            <person name="Nagy L.G."/>
            <person name="Martin F."/>
            <person name="Kauserud H."/>
        </authorList>
    </citation>
    <scope>NUCLEOTIDE SEQUENCE</scope>
    <source>
        <strain evidence="1">CBHHK200</strain>
    </source>
</reference>
<dbReference type="Proteomes" id="UP001218188">
    <property type="component" value="Unassembled WGS sequence"/>
</dbReference>
<proteinExistence type="predicted"/>
<organism evidence="1 2">
    <name type="scientific">Mycena alexandri</name>
    <dbReference type="NCBI Taxonomy" id="1745969"/>
    <lineage>
        <taxon>Eukaryota</taxon>
        <taxon>Fungi</taxon>
        <taxon>Dikarya</taxon>
        <taxon>Basidiomycota</taxon>
        <taxon>Agaricomycotina</taxon>
        <taxon>Agaricomycetes</taxon>
        <taxon>Agaricomycetidae</taxon>
        <taxon>Agaricales</taxon>
        <taxon>Marasmiineae</taxon>
        <taxon>Mycenaceae</taxon>
        <taxon>Mycena</taxon>
    </lineage>
</organism>
<dbReference type="EMBL" id="JARJCM010000036">
    <property type="protein sequence ID" value="KAJ7037579.1"/>
    <property type="molecule type" value="Genomic_DNA"/>
</dbReference>